<dbReference type="GO" id="GO:0051082">
    <property type="term" value="F:unfolded protein binding"/>
    <property type="evidence" value="ECO:0007669"/>
    <property type="project" value="TreeGrafter"/>
</dbReference>
<dbReference type="PROSITE" id="PS51203">
    <property type="entry name" value="CS"/>
    <property type="match status" value="1"/>
</dbReference>
<evidence type="ECO:0000256" key="1">
    <source>
        <dbReference type="ARBA" id="ARBA00005607"/>
    </source>
</evidence>
<dbReference type="InterPro" id="IPR039742">
    <property type="entry name" value="Shq1"/>
</dbReference>
<keyword evidence="5" id="KW-1185">Reference proteome</keyword>
<evidence type="ECO:0000313" key="5">
    <source>
        <dbReference type="Proteomes" id="UP000319731"/>
    </source>
</evidence>
<gene>
    <name evidence="4" type="ORF">SmJEL517_g00812</name>
</gene>
<dbReference type="EMBL" id="QEAO01000003">
    <property type="protein sequence ID" value="TPX37196.1"/>
    <property type="molecule type" value="Genomic_DNA"/>
</dbReference>
<dbReference type="RefSeq" id="XP_031027266.1">
    <property type="nucleotide sequence ID" value="XM_031166740.1"/>
</dbReference>
<dbReference type="InterPro" id="IPR008978">
    <property type="entry name" value="HSP20-like_chaperone"/>
</dbReference>
<dbReference type="OrthoDB" id="73639at2759"/>
<organism evidence="4 5">
    <name type="scientific">Synchytrium microbalum</name>
    <dbReference type="NCBI Taxonomy" id="1806994"/>
    <lineage>
        <taxon>Eukaryota</taxon>
        <taxon>Fungi</taxon>
        <taxon>Fungi incertae sedis</taxon>
        <taxon>Chytridiomycota</taxon>
        <taxon>Chytridiomycota incertae sedis</taxon>
        <taxon>Chytridiomycetes</taxon>
        <taxon>Synchytriales</taxon>
        <taxon>Synchytriaceae</taxon>
        <taxon>Synchytrium</taxon>
    </lineage>
</organism>
<dbReference type="GO" id="GO:0005737">
    <property type="term" value="C:cytoplasm"/>
    <property type="evidence" value="ECO:0007669"/>
    <property type="project" value="TreeGrafter"/>
</dbReference>
<evidence type="ECO:0000259" key="3">
    <source>
        <dbReference type="PROSITE" id="PS51203"/>
    </source>
</evidence>
<dbReference type="PANTHER" id="PTHR12967">
    <property type="entry name" value="PROTEIN SHQ1 HOMOLOG"/>
    <property type="match status" value="1"/>
</dbReference>
<feature type="region of interest" description="Disordered" evidence="2">
    <location>
        <begin position="117"/>
        <end position="140"/>
    </location>
</feature>
<comment type="caution">
    <text evidence="4">The sequence shown here is derived from an EMBL/GenBank/DDBJ whole genome shotgun (WGS) entry which is preliminary data.</text>
</comment>
<dbReference type="Gene3D" id="2.60.40.790">
    <property type="match status" value="1"/>
</dbReference>
<name>A0A507CGM3_9FUNG</name>
<protein>
    <recommendedName>
        <fullName evidence="3">CS domain-containing protein</fullName>
    </recommendedName>
</protein>
<dbReference type="GeneID" id="42002037"/>
<dbReference type="InterPro" id="IPR007052">
    <property type="entry name" value="CS_dom"/>
</dbReference>
<dbReference type="InterPro" id="IPR007009">
    <property type="entry name" value="Shq1_C"/>
</dbReference>
<dbReference type="Proteomes" id="UP000319731">
    <property type="component" value="Unassembled WGS sequence"/>
</dbReference>
<dbReference type="GO" id="GO:0000493">
    <property type="term" value="P:box H/ACA snoRNP assembly"/>
    <property type="evidence" value="ECO:0007669"/>
    <property type="project" value="InterPro"/>
</dbReference>
<dbReference type="AlphaFoldDB" id="A0A507CGM3"/>
<dbReference type="Pfam" id="PF04925">
    <property type="entry name" value="SHQ1"/>
    <property type="match status" value="1"/>
</dbReference>
<evidence type="ECO:0000313" key="4">
    <source>
        <dbReference type="EMBL" id="TPX37196.1"/>
    </source>
</evidence>
<reference evidence="4 5" key="1">
    <citation type="journal article" date="2019" name="Sci. Rep.">
        <title>Comparative genomics of chytrid fungi reveal insights into the obligate biotrophic and pathogenic lifestyle of Synchytrium endobioticum.</title>
        <authorList>
            <person name="van de Vossenberg B.T.L.H."/>
            <person name="Warris S."/>
            <person name="Nguyen H.D.T."/>
            <person name="van Gent-Pelzer M.P.E."/>
            <person name="Joly D.L."/>
            <person name="van de Geest H.C."/>
            <person name="Bonants P.J.M."/>
            <person name="Smith D.S."/>
            <person name="Levesque C.A."/>
            <person name="van der Lee T.A.J."/>
        </authorList>
    </citation>
    <scope>NUCLEOTIDE SEQUENCE [LARGE SCALE GENOMIC DNA]</scope>
    <source>
        <strain evidence="4 5">JEL517</strain>
    </source>
</reference>
<dbReference type="STRING" id="1806994.A0A507CGM3"/>
<feature type="compositionally biased region" description="Acidic residues" evidence="2">
    <location>
        <begin position="117"/>
        <end position="135"/>
    </location>
</feature>
<comment type="similarity">
    <text evidence="1">Belongs to the SHQ1 family.</text>
</comment>
<accession>A0A507CGM3</accession>
<dbReference type="SUPFAM" id="SSF49764">
    <property type="entry name" value="HSP20-like chaperones"/>
    <property type="match status" value="1"/>
</dbReference>
<feature type="region of interest" description="Disordered" evidence="2">
    <location>
        <begin position="273"/>
        <end position="293"/>
    </location>
</feature>
<proteinExistence type="inferred from homology"/>
<dbReference type="Pfam" id="PF21413">
    <property type="entry name" value="SHQ1-like_CS"/>
    <property type="match status" value="1"/>
</dbReference>
<dbReference type="InterPro" id="IPR048696">
    <property type="entry name" value="SHQ1-like_CS"/>
</dbReference>
<sequence length="502" mass="57024">MLTPAFTVSQDEDYIIVVLKCPYVRSQDVEFFIDQTEFKFAIRPYYLKLTFPCAIIEDGRETASYDIGAGEMTIKLPKMNAGEHFPDLDLLSTLVSARQPQQLQAPKKVGIQMLEDSDDESDEEMDSDLVPDWDEPTQLLDQPSLTGSHYGFNNQYSGDGSHVRSLLSDILDVKDIDTSTPSSRRNSRLEVEDSRFDEDYYMQVFADYMDDQIICHLVSRESEYSKIWKQMRYANTNLVDELQRLELDQSTSPTLSTDSNADGTLVNMMASTSLREHPTASLPTPAPSPDRDVKKVDPVESSIVFTPSEQEVMRNLPKKPYLIEDSKQLYLGLVDILYAYCLDSRITEGEHTRESAILIGKLSSSFSCFEVFTTAQEVLTACYRRSLIFPLHRNFALSVAAHRDVTILLNIGKRAILKVLISLKLMMDHDDRAYMLCRLWVDDYAVWVQSCSDHVLASLASKLGSIQIEKGDLGWNLEAYERLALESEEGFDEEADEFEAEE</sequence>
<dbReference type="CDD" id="cd00298">
    <property type="entry name" value="ACD_sHsps_p23-like"/>
    <property type="match status" value="1"/>
</dbReference>
<dbReference type="GO" id="GO:0005654">
    <property type="term" value="C:nucleoplasm"/>
    <property type="evidence" value="ECO:0007669"/>
    <property type="project" value="TreeGrafter"/>
</dbReference>
<evidence type="ECO:0000256" key="2">
    <source>
        <dbReference type="SAM" id="MobiDB-lite"/>
    </source>
</evidence>
<feature type="domain" description="CS" evidence="3">
    <location>
        <begin position="1"/>
        <end position="89"/>
    </location>
</feature>
<dbReference type="PANTHER" id="PTHR12967:SF0">
    <property type="entry name" value="PROTEIN SHQ1 HOMOLOG"/>
    <property type="match status" value="1"/>
</dbReference>